<proteinExistence type="predicted"/>
<dbReference type="RefSeq" id="WP_160111744.1">
    <property type="nucleotide sequence ID" value="NZ_CYGY02000047.1"/>
</dbReference>
<name>A0A1N7SE29_9BURK</name>
<evidence type="ECO:0000313" key="1">
    <source>
        <dbReference type="EMBL" id="SIT45590.1"/>
    </source>
</evidence>
<comment type="caution">
    <text evidence="1">The sequence shown here is derived from an EMBL/GenBank/DDBJ whole genome shotgun (WGS) entry which is preliminary data.</text>
</comment>
<accession>A0A1N7SE29</accession>
<protein>
    <submittedName>
        <fullName evidence="1">Uncharacterized protein</fullName>
    </submittedName>
</protein>
<dbReference type="EMBL" id="CYGY02000047">
    <property type="protein sequence ID" value="SIT45590.1"/>
    <property type="molecule type" value="Genomic_DNA"/>
</dbReference>
<dbReference type="AlphaFoldDB" id="A0A1N7SE29"/>
<reference evidence="1" key="1">
    <citation type="submission" date="2016-12" db="EMBL/GenBank/DDBJ databases">
        <authorList>
            <person name="Moulin L."/>
        </authorList>
    </citation>
    <scope>NUCLEOTIDE SEQUENCE [LARGE SCALE GENOMIC DNA]</scope>
    <source>
        <strain evidence="1">STM 7183</strain>
    </source>
</reference>
<dbReference type="Proteomes" id="UP000195569">
    <property type="component" value="Unassembled WGS sequence"/>
</dbReference>
<organism evidence="1 2">
    <name type="scientific">Paraburkholderia piptadeniae</name>
    <dbReference type="NCBI Taxonomy" id="1701573"/>
    <lineage>
        <taxon>Bacteria</taxon>
        <taxon>Pseudomonadati</taxon>
        <taxon>Pseudomonadota</taxon>
        <taxon>Betaproteobacteria</taxon>
        <taxon>Burkholderiales</taxon>
        <taxon>Burkholderiaceae</taxon>
        <taxon>Paraburkholderia</taxon>
    </lineage>
</organism>
<gene>
    <name evidence="1" type="ORF">BN2476_470066</name>
</gene>
<sequence length="58" mass="6621">MSEQDDKALARADRADAGIIEADHFKMLPEPGNCSRPIRLARNSFFRLDQKFNFPANQ</sequence>
<keyword evidence="2" id="KW-1185">Reference proteome</keyword>
<evidence type="ECO:0000313" key="2">
    <source>
        <dbReference type="Proteomes" id="UP000195569"/>
    </source>
</evidence>